<dbReference type="EMBL" id="LOWA01000031">
    <property type="protein sequence ID" value="KVE27183.1"/>
    <property type="molecule type" value="Genomic_DNA"/>
</dbReference>
<keyword evidence="2" id="KW-1185">Reference proteome</keyword>
<dbReference type="AlphaFoldDB" id="A0A103E2J9"/>
<gene>
    <name evidence="1" type="ORF">WS67_11780</name>
</gene>
<protein>
    <submittedName>
        <fullName evidence="1">Uncharacterized protein</fullName>
    </submittedName>
</protein>
<accession>A0A103E2J9</accession>
<evidence type="ECO:0000313" key="1">
    <source>
        <dbReference type="EMBL" id="KVE27183.1"/>
    </source>
</evidence>
<sequence length="99" mass="10876">MYGQATPGAVSDLTGALRDLVDKAHSDAKKEIHFGLREKVADMVPILQIETQRGRSGRSVAMERGFSASVASEYMRGGGMATVKGERSVKKNYQNYWQP</sequence>
<comment type="caution">
    <text evidence="1">The sequence shown here is derived from an EMBL/GenBank/DDBJ whole genome shotgun (WGS) entry which is preliminary data.</text>
</comment>
<dbReference type="Proteomes" id="UP000062788">
    <property type="component" value="Unassembled WGS sequence"/>
</dbReference>
<name>A0A103E2J9_9BURK</name>
<proteinExistence type="predicted"/>
<evidence type="ECO:0000313" key="2">
    <source>
        <dbReference type="Proteomes" id="UP000062788"/>
    </source>
</evidence>
<organism evidence="1 2">
    <name type="scientific">Burkholderia singularis</name>
    <dbReference type="NCBI Taxonomy" id="1503053"/>
    <lineage>
        <taxon>Bacteria</taxon>
        <taxon>Pseudomonadati</taxon>
        <taxon>Pseudomonadota</taxon>
        <taxon>Betaproteobacteria</taxon>
        <taxon>Burkholderiales</taxon>
        <taxon>Burkholderiaceae</taxon>
        <taxon>Burkholderia</taxon>
        <taxon>pseudomallei group</taxon>
    </lineage>
</organism>
<reference evidence="1 2" key="1">
    <citation type="submission" date="2015-11" db="EMBL/GenBank/DDBJ databases">
        <title>Expanding the genomic diversity of Burkholderia species for the development of highly accurate diagnostics.</title>
        <authorList>
            <person name="Sahl J."/>
            <person name="Keim P."/>
            <person name="Wagner D."/>
        </authorList>
    </citation>
    <scope>NUCLEOTIDE SEQUENCE [LARGE SCALE GENOMIC DNA]</scope>
    <source>
        <strain evidence="1 2">TSV85</strain>
    </source>
</reference>